<dbReference type="Gene3D" id="1.10.443.10">
    <property type="entry name" value="Intergrase catalytic core"/>
    <property type="match status" value="1"/>
</dbReference>
<dbReference type="InterPro" id="IPR011010">
    <property type="entry name" value="DNA_brk_join_enz"/>
</dbReference>
<dbReference type="InterPro" id="IPR013762">
    <property type="entry name" value="Integrase-like_cat_sf"/>
</dbReference>
<dbReference type="InterPro" id="IPR052925">
    <property type="entry name" value="Phage_Integrase-like_Recomb"/>
</dbReference>
<dbReference type="OrthoDB" id="5598396at2759"/>
<dbReference type="GO" id="GO:0015074">
    <property type="term" value="P:DNA integration"/>
    <property type="evidence" value="ECO:0007669"/>
    <property type="project" value="InterPro"/>
</dbReference>
<dbReference type="InterPro" id="IPR010998">
    <property type="entry name" value="Integrase_recombinase_N"/>
</dbReference>
<dbReference type="PANTHER" id="PTHR34605">
    <property type="entry name" value="PHAGE_INTEGRASE DOMAIN-CONTAINING PROTEIN"/>
    <property type="match status" value="1"/>
</dbReference>
<dbReference type="SUPFAM" id="SSF47823">
    <property type="entry name" value="lambda integrase-like, N-terminal domain"/>
    <property type="match status" value="1"/>
</dbReference>
<protein>
    <recommendedName>
        <fullName evidence="5">Tyr recombinase domain-containing protein</fullName>
    </recommendedName>
</protein>
<evidence type="ECO:0000256" key="2">
    <source>
        <dbReference type="ARBA" id="ARBA00023172"/>
    </source>
</evidence>
<dbReference type="AlphaFoldDB" id="A0A4S8M314"/>
<dbReference type="GO" id="GO:0003677">
    <property type="term" value="F:DNA binding"/>
    <property type="evidence" value="ECO:0007669"/>
    <property type="project" value="UniProtKB-KW"/>
</dbReference>
<dbReference type="PANTHER" id="PTHR34605:SF3">
    <property type="entry name" value="P CELL-TYPE AGGLUTINATION PROTEIN MAP4-LIKE-RELATED"/>
    <property type="match status" value="1"/>
</dbReference>
<evidence type="ECO:0000313" key="3">
    <source>
        <dbReference type="EMBL" id="THU96073.1"/>
    </source>
</evidence>
<evidence type="ECO:0008006" key="5">
    <source>
        <dbReference type="Google" id="ProtNLM"/>
    </source>
</evidence>
<keyword evidence="4" id="KW-1185">Reference proteome</keyword>
<sequence>MGDLFLSIDPSLHPRLISYDKAVRNLVANRGDLTLADINHDAFRNAFRTHIENYGAFVVENAQLASTSSLSSSSRDKRPRVEICKRFNQGDRDMVLMSVKRGRPRKTDREVIFCVELHVGGTKKMNPTLSEGSRQPPWKPWSLERLKFERSIAVGAAIDTSTHSSYTSSLNSYVYFCDVHQFPYKPTPDIFSFYIVWLCNNDVQRVDPKSVEKYLSGICNELEDFYDDVRAIRNHRLVRKTLRGCRRLYSKPTKRKSPLSISDLALAVEHCRHRRIHDDLLFLALLLTGWFGLLRLAELCLPDVRKHQNLRKRTRRDSVKWYLQGYGFDLPQHKADPFFEGNKVVIRRHARFPTEIDPYNPFLDYIKSRDNLFPTHWQLWLRADGSMPTRSWFIGRLKSLYNRHNIAGQSIRSGGATGLAEIGVPLHLIRATGRWASKTFHIYIRKNPTFLTALLLQ</sequence>
<organism evidence="3 4">
    <name type="scientific">Dendrothele bispora (strain CBS 962.96)</name>
    <dbReference type="NCBI Taxonomy" id="1314807"/>
    <lineage>
        <taxon>Eukaryota</taxon>
        <taxon>Fungi</taxon>
        <taxon>Dikarya</taxon>
        <taxon>Basidiomycota</taxon>
        <taxon>Agaricomycotina</taxon>
        <taxon>Agaricomycetes</taxon>
        <taxon>Agaricomycetidae</taxon>
        <taxon>Agaricales</taxon>
        <taxon>Agaricales incertae sedis</taxon>
        <taxon>Dendrothele</taxon>
    </lineage>
</organism>
<evidence type="ECO:0000256" key="1">
    <source>
        <dbReference type="ARBA" id="ARBA00023125"/>
    </source>
</evidence>
<evidence type="ECO:0000313" key="4">
    <source>
        <dbReference type="Proteomes" id="UP000297245"/>
    </source>
</evidence>
<dbReference type="SUPFAM" id="SSF56349">
    <property type="entry name" value="DNA breaking-rejoining enzymes"/>
    <property type="match status" value="1"/>
</dbReference>
<keyword evidence="1" id="KW-0238">DNA-binding</keyword>
<accession>A0A4S8M314</accession>
<gene>
    <name evidence="3" type="ORF">K435DRAFT_839210</name>
</gene>
<dbReference type="EMBL" id="ML179185">
    <property type="protein sequence ID" value="THU96073.1"/>
    <property type="molecule type" value="Genomic_DNA"/>
</dbReference>
<name>A0A4S8M314_DENBC</name>
<proteinExistence type="predicted"/>
<dbReference type="Proteomes" id="UP000297245">
    <property type="component" value="Unassembled WGS sequence"/>
</dbReference>
<reference evidence="3 4" key="1">
    <citation type="journal article" date="2019" name="Nat. Ecol. Evol.">
        <title>Megaphylogeny resolves global patterns of mushroom evolution.</title>
        <authorList>
            <person name="Varga T."/>
            <person name="Krizsan K."/>
            <person name="Foldi C."/>
            <person name="Dima B."/>
            <person name="Sanchez-Garcia M."/>
            <person name="Sanchez-Ramirez S."/>
            <person name="Szollosi G.J."/>
            <person name="Szarkandi J.G."/>
            <person name="Papp V."/>
            <person name="Albert L."/>
            <person name="Andreopoulos W."/>
            <person name="Angelini C."/>
            <person name="Antonin V."/>
            <person name="Barry K.W."/>
            <person name="Bougher N.L."/>
            <person name="Buchanan P."/>
            <person name="Buyck B."/>
            <person name="Bense V."/>
            <person name="Catcheside P."/>
            <person name="Chovatia M."/>
            <person name="Cooper J."/>
            <person name="Damon W."/>
            <person name="Desjardin D."/>
            <person name="Finy P."/>
            <person name="Geml J."/>
            <person name="Haridas S."/>
            <person name="Hughes K."/>
            <person name="Justo A."/>
            <person name="Karasinski D."/>
            <person name="Kautmanova I."/>
            <person name="Kiss B."/>
            <person name="Kocsube S."/>
            <person name="Kotiranta H."/>
            <person name="LaButti K.M."/>
            <person name="Lechner B.E."/>
            <person name="Liimatainen K."/>
            <person name="Lipzen A."/>
            <person name="Lukacs Z."/>
            <person name="Mihaltcheva S."/>
            <person name="Morgado L.N."/>
            <person name="Niskanen T."/>
            <person name="Noordeloos M.E."/>
            <person name="Ohm R.A."/>
            <person name="Ortiz-Santana B."/>
            <person name="Ovrebo C."/>
            <person name="Racz N."/>
            <person name="Riley R."/>
            <person name="Savchenko A."/>
            <person name="Shiryaev A."/>
            <person name="Soop K."/>
            <person name="Spirin V."/>
            <person name="Szebenyi C."/>
            <person name="Tomsovsky M."/>
            <person name="Tulloss R.E."/>
            <person name="Uehling J."/>
            <person name="Grigoriev I.V."/>
            <person name="Vagvolgyi C."/>
            <person name="Papp T."/>
            <person name="Martin F.M."/>
            <person name="Miettinen O."/>
            <person name="Hibbett D.S."/>
            <person name="Nagy L.G."/>
        </authorList>
    </citation>
    <scope>NUCLEOTIDE SEQUENCE [LARGE SCALE GENOMIC DNA]</scope>
    <source>
        <strain evidence="3 4">CBS 962.96</strain>
    </source>
</reference>
<keyword evidence="2" id="KW-0233">DNA recombination</keyword>
<dbReference type="GO" id="GO:0006310">
    <property type="term" value="P:DNA recombination"/>
    <property type="evidence" value="ECO:0007669"/>
    <property type="project" value="UniProtKB-KW"/>
</dbReference>
<dbReference type="Gene3D" id="1.10.150.130">
    <property type="match status" value="1"/>
</dbReference>